<evidence type="ECO:0000256" key="3">
    <source>
        <dbReference type="ARBA" id="ARBA00022692"/>
    </source>
</evidence>
<evidence type="ECO:0000256" key="2">
    <source>
        <dbReference type="ARBA" id="ARBA00022475"/>
    </source>
</evidence>
<feature type="transmembrane region" description="Helical" evidence="6">
    <location>
        <begin position="165"/>
        <end position="188"/>
    </location>
</feature>
<feature type="transmembrane region" description="Helical" evidence="6">
    <location>
        <begin position="139"/>
        <end position="158"/>
    </location>
</feature>
<protein>
    <recommendedName>
        <fullName evidence="6">TVP38/TMEM64 family membrane protein</fullName>
    </recommendedName>
</protein>
<evidence type="ECO:0000313" key="9">
    <source>
        <dbReference type="Proteomes" id="UP000823891"/>
    </source>
</evidence>
<accession>A0A9D2NED5</accession>
<reference evidence="8" key="2">
    <citation type="submission" date="2021-04" db="EMBL/GenBank/DDBJ databases">
        <authorList>
            <person name="Gilroy R."/>
        </authorList>
    </citation>
    <scope>NUCLEOTIDE SEQUENCE</scope>
    <source>
        <strain evidence="8">USAMLcec2-132</strain>
    </source>
</reference>
<evidence type="ECO:0000259" key="7">
    <source>
        <dbReference type="Pfam" id="PF09335"/>
    </source>
</evidence>
<dbReference type="InterPro" id="IPR032816">
    <property type="entry name" value="VTT_dom"/>
</dbReference>
<feature type="transmembrane region" description="Helical" evidence="6">
    <location>
        <begin position="85"/>
        <end position="104"/>
    </location>
</feature>
<dbReference type="Pfam" id="PF09335">
    <property type="entry name" value="VTT_dom"/>
    <property type="match status" value="1"/>
</dbReference>
<evidence type="ECO:0000313" key="8">
    <source>
        <dbReference type="EMBL" id="HJC23598.1"/>
    </source>
</evidence>
<proteinExistence type="inferred from homology"/>
<evidence type="ECO:0000256" key="1">
    <source>
        <dbReference type="ARBA" id="ARBA00004651"/>
    </source>
</evidence>
<dbReference type="EMBL" id="DWWS01000027">
    <property type="protein sequence ID" value="HJC23598.1"/>
    <property type="molecule type" value="Genomic_DNA"/>
</dbReference>
<comment type="similarity">
    <text evidence="6">Belongs to the TVP38/TMEM64 family.</text>
</comment>
<feature type="transmembrane region" description="Helical" evidence="6">
    <location>
        <begin position="12"/>
        <end position="30"/>
    </location>
</feature>
<keyword evidence="3 6" id="KW-0812">Transmembrane</keyword>
<sequence length="230" mass="25181">MEPHKHKKSHTVLKFLPLAVCAILIILLFASGKEITVQTVLDYTPESPLAAAVVILLLYALKSASFVFPIAVLQIATGHLFRTPLALLVNFMGRAVTLMIPYWIGRFSGSGLIDSLSEKYPKLKDICSGQRENPVFLSFLLRTFCFLPGDVVSLYLGAVKIPFSCYLAGGILGTTPGVVLSTIFGASIKDPGSPAFWISGMLMALMAVVSFGMYVYNRKRKISYSNHQEK</sequence>
<comment type="subcellular location">
    <subcellularLocation>
        <location evidence="1 6">Cell membrane</location>
        <topology evidence="1 6">Multi-pass membrane protein</topology>
    </subcellularLocation>
</comment>
<comment type="caution">
    <text evidence="8">The sequence shown here is derived from an EMBL/GenBank/DDBJ whole genome shotgun (WGS) entry which is preliminary data.</text>
</comment>
<feature type="domain" description="VTT" evidence="7">
    <location>
        <begin position="68"/>
        <end position="186"/>
    </location>
</feature>
<dbReference type="PANTHER" id="PTHR12677">
    <property type="entry name" value="GOLGI APPARATUS MEMBRANE PROTEIN TVP38-RELATED"/>
    <property type="match status" value="1"/>
</dbReference>
<dbReference type="AlphaFoldDB" id="A0A9D2NED5"/>
<name>A0A9D2NED5_9FIRM</name>
<reference evidence="8" key="1">
    <citation type="journal article" date="2021" name="PeerJ">
        <title>Extensive microbial diversity within the chicken gut microbiome revealed by metagenomics and culture.</title>
        <authorList>
            <person name="Gilroy R."/>
            <person name="Ravi A."/>
            <person name="Getino M."/>
            <person name="Pursley I."/>
            <person name="Horton D.L."/>
            <person name="Alikhan N.F."/>
            <person name="Baker D."/>
            <person name="Gharbi K."/>
            <person name="Hall N."/>
            <person name="Watson M."/>
            <person name="Adriaenssens E.M."/>
            <person name="Foster-Nyarko E."/>
            <person name="Jarju S."/>
            <person name="Secka A."/>
            <person name="Antonio M."/>
            <person name="Oren A."/>
            <person name="Chaudhuri R.R."/>
            <person name="La Ragione R."/>
            <person name="Hildebrand F."/>
            <person name="Pallen M.J."/>
        </authorList>
    </citation>
    <scope>NUCLEOTIDE SEQUENCE</scope>
    <source>
        <strain evidence="8">USAMLcec2-132</strain>
    </source>
</reference>
<organism evidence="8 9">
    <name type="scientific">Candidatus Eisenbergiella merdavium</name>
    <dbReference type="NCBI Taxonomy" id="2838551"/>
    <lineage>
        <taxon>Bacteria</taxon>
        <taxon>Bacillati</taxon>
        <taxon>Bacillota</taxon>
        <taxon>Clostridia</taxon>
        <taxon>Lachnospirales</taxon>
        <taxon>Lachnospiraceae</taxon>
        <taxon>Eisenbergiella</taxon>
    </lineage>
</organism>
<dbReference type="InterPro" id="IPR015414">
    <property type="entry name" value="TMEM64"/>
</dbReference>
<gene>
    <name evidence="8" type="ORF">H9761_07845</name>
</gene>
<dbReference type="PANTHER" id="PTHR12677:SF59">
    <property type="entry name" value="GOLGI APPARATUS MEMBRANE PROTEIN TVP38-RELATED"/>
    <property type="match status" value="1"/>
</dbReference>
<feature type="transmembrane region" description="Helical" evidence="6">
    <location>
        <begin position="194"/>
        <end position="216"/>
    </location>
</feature>
<keyword evidence="4 6" id="KW-1133">Transmembrane helix</keyword>
<dbReference type="GO" id="GO:0005886">
    <property type="term" value="C:plasma membrane"/>
    <property type="evidence" value="ECO:0007669"/>
    <property type="project" value="UniProtKB-SubCell"/>
</dbReference>
<dbReference type="Proteomes" id="UP000823891">
    <property type="component" value="Unassembled WGS sequence"/>
</dbReference>
<evidence type="ECO:0000256" key="4">
    <source>
        <dbReference type="ARBA" id="ARBA00022989"/>
    </source>
</evidence>
<feature type="transmembrane region" description="Helical" evidence="6">
    <location>
        <begin position="50"/>
        <end position="73"/>
    </location>
</feature>
<keyword evidence="5 6" id="KW-0472">Membrane</keyword>
<evidence type="ECO:0000256" key="6">
    <source>
        <dbReference type="RuleBase" id="RU366058"/>
    </source>
</evidence>
<evidence type="ECO:0000256" key="5">
    <source>
        <dbReference type="ARBA" id="ARBA00023136"/>
    </source>
</evidence>
<keyword evidence="2 6" id="KW-1003">Cell membrane</keyword>